<reference evidence="3 4" key="1">
    <citation type="submission" date="2024-05" db="EMBL/GenBank/DDBJ databases">
        <title>A high-quality chromosomal-level genome assembly of Topmouth culter (Culter alburnus).</title>
        <authorList>
            <person name="Zhao H."/>
        </authorList>
    </citation>
    <scope>NUCLEOTIDE SEQUENCE [LARGE SCALE GENOMIC DNA]</scope>
    <source>
        <strain evidence="3">CATC2023</strain>
        <tissue evidence="3">Muscle</tissue>
    </source>
</reference>
<dbReference type="Proteomes" id="UP001479290">
    <property type="component" value="Unassembled WGS sequence"/>
</dbReference>
<dbReference type="EMBL" id="JAWDJR010000013">
    <property type="protein sequence ID" value="KAK9964689.1"/>
    <property type="molecule type" value="Genomic_DNA"/>
</dbReference>
<evidence type="ECO:0000313" key="3">
    <source>
        <dbReference type="EMBL" id="KAK9964689.1"/>
    </source>
</evidence>
<gene>
    <name evidence="3" type="ORF">ABG768_005838</name>
</gene>
<keyword evidence="1" id="KW-0175">Coiled coil</keyword>
<protein>
    <submittedName>
        <fullName evidence="3">Uncharacterized protein</fullName>
    </submittedName>
</protein>
<evidence type="ECO:0000256" key="1">
    <source>
        <dbReference type="SAM" id="Coils"/>
    </source>
</evidence>
<keyword evidence="4" id="KW-1185">Reference proteome</keyword>
<name>A0AAW1ZTH5_CULAL</name>
<feature type="region of interest" description="Disordered" evidence="2">
    <location>
        <begin position="1"/>
        <end position="54"/>
    </location>
</feature>
<feature type="coiled-coil region" evidence="1">
    <location>
        <begin position="475"/>
        <end position="548"/>
    </location>
</feature>
<organism evidence="3 4">
    <name type="scientific">Culter alburnus</name>
    <name type="common">Topmouth culter</name>
    <dbReference type="NCBI Taxonomy" id="194366"/>
    <lineage>
        <taxon>Eukaryota</taxon>
        <taxon>Metazoa</taxon>
        <taxon>Chordata</taxon>
        <taxon>Craniata</taxon>
        <taxon>Vertebrata</taxon>
        <taxon>Euteleostomi</taxon>
        <taxon>Actinopterygii</taxon>
        <taxon>Neopterygii</taxon>
        <taxon>Teleostei</taxon>
        <taxon>Ostariophysi</taxon>
        <taxon>Cypriniformes</taxon>
        <taxon>Xenocyprididae</taxon>
        <taxon>Xenocypridinae</taxon>
        <taxon>Culter</taxon>
    </lineage>
</organism>
<feature type="coiled-coil region" evidence="1">
    <location>
        <begin position="369"/>
        <end position="449"/>
    </location>
</feature>
<accession>A0AAW1ZTH5</accession>
<evidence type="ECO:0000313" key="4">
    <source>
        <dbReference type="Proteomes" id="UP001479290"/>
    </source>
</evidence>
<comment type="caution">
    <text evidence="3">The sequence shown here is derived from an EMBL/GenBank/DDBJ whole genome shotgun (WGS) entry which is preliminary data.</text>
</comment>
<feature type="coiled-coil region" evidence="1">
    <location>
        <begin position="264"/>
        <end position="340"/>
    </location>
</feature>
<dbReference type="AlphaFoldDB" id="A0AAW1ZTH5"/>
<sequence length="608" mass="71068">MDPDIKRTRRSVRKCKLDGIQDTQQGLDRPIPDKLGTHQPEAISSEKQSNDKDMLFNGWKKGQELPCAKSQHAELDTLENRFFKVRHSLLQNTNGNVNQDFNEQTMESLHRILAGADLLKKEEATMSILGSKYDLPMGGNSTALHLPYGYLIRSNSTRSVECSSNPPKVILKEISKGRERSRADKSSSFKGKHLDFFEVMKEQLQQKDLENQHLVHLLLVKQQELKDMKEISKQKERETQLITEKLKCEEQKNTEITTRFDHICEDMKKELAEVKSNNKTSVKQLKALMEKYERLKTRSITMKDQLNLELNEKKSCQKSLKKLQQVSQELLTKQKLLEEQRNVAGRDLALCRETLQMMDAEHKKNISINQRLEEEVSAMRSESANLRDHLRKAQEKNRELIKSTRSKESDNEKNVKEFQDMTEKLNSELEKCRTERDKANQQVETMKYESKLIHNKQRVEILQLQEQQKACLEQSDGLRRECETLMEMVNKLKKDKQVLTEKLESIHKEKMVSQMASMKEGERLKEAIRLLKREREVLLAEMEDLRKDYLGLSDRITQKMGHMDAADPPMTITDITTKHHRNTQKFSPTDDVIQDIRRKLEEEDKQQK</sequence>
<evidence type="ECO:0000256" key="2">
    <source>
        <dbReference type="SAM" id="MobiDB-lite"/>
    </source>
</evidence>
<proteinExistence type="predicted"/>